<evidence type="ECO:0000259" key="1">
    <source>
        <dbReference type="Pfam" id="PF06985"/>
    </source>
</evidence>
<dbReference type="PANTHER" id="PTHR10622">
    <property type="entry name" value="HET DOMAIN-CONTAINING PROTEIN"/>
    <property type="match status" value="1"/>
</dbReference>
<feature type="domain" description="Heterokaryon incompatibility" evidence="1">
    <location>
        <begin position="26"/>
        <end position="115"/>
    </location>
</feature>
<dbReference type="Pfam" id="PF06985">
    <property type="entry name" value="HET"/>
    <property type="match status" value="1"/>
</dbReference>
<dbReference type="EMBL" id="JAFIMR010000029">
    <property type="protein sequence ID" value="KAI1861537.1"/>
    <property type="molecule type" value="Genomic_DNA"/>
</dbReference>
<dbReference type="PANTHER" id="PTHR10622:SF11">
    <property type="entry name" value="HET-DOMAIN-CONTAINING PROTEIN"/>
    <property type="match status" value="1"/>
</dbReference>
<keyword evidence="3" id="KW-1185">Reference proteome</keyword>
<proteinExistence type="predicted"/>
<protein>
    <recommendedName>
        <fullName evidence="1">Heterokaryon incompatibility domain-containing protein</fullName>
    </recommendedName>
</protein>
<evidence type="ECO:0000313" key="2">
    <source>
        <dbReference type="EMBL" id="KAI1861537.1"/>
    </source>
</evidence>
<organism evidence="2 3">
    <name type="scientific">Neoarthrinium moseri</name>
    <dbReference type="NCBI Taxonomy" id="1658444"/>
    <lineage>
        <taxon>Eukaryota</taxon>
        <taxon>Fungi</taxon>
        <taxon>Dikarya</taxon>
        <taxon>Ascomycota</taxon>
        <taxon>Pezizomycotina</taxon>
        <taxon>Sordariomycetes</taxon>
        <taxon>Xylariomycetidae</taxon>
        <taxon>Amphisphaeriales</taxon>
        <taxon>Apiosporaceae</taxon>
        <taxon>Neoarthrinium</taxon>
    </lineage>
</organism>
<accession>A0A9Q0AMH6</accession>
<dbReference type="AlphaFoldDB" id="A0A9Q0AMH6"/>
<reference evidence="2" key="1">
    <citation type="submission" date="2021-03" db="EMBL/GenBank/DDBJ databases">
        <title>Revisited historic fungal species revealed as producer of novel bioactive compounds through whole genome sequencing and comparative genomics.</title>
        <authorList>
            <person name="Vignolle G.A."/>
            <person name="Hochenegger N."/>
            <person name="Mach R.L."/>
            <person name="Mach-Aigner A.R."/>
            <person name="Javad Rahimi M."/>
            <person name="Salim K.A."/>
            <person name="Chan C.M."/>
            <person name="Lim L.B.L."/>
            <person name="Cai F."/>
            <person name="Druzhinina I.S."/>
            <person name="U'Ren J.M."/>
            <person name="Derntl C."/>
        </authorList>
    </citation>
    <scope>NUCLEOTIDE SEQUENCE</scope>
    <source>
        <strain evidence="2">TUCIM 5799</strain>
    </source>
</reference>
<dbReference type="Proteomes" id="UP000829685">
    <property type="component" value="Unassembled WGS sequence"/>
</dbReference>
<evidence type="ECO:0000313" key="3">
    <source>
        <dbReference type="Proteomes" id="UP000829685"/>
    </source>
</evidence>
<dbReference type="InterPro" id="IPR010730">
    <property type="entry name" value="HET"/>
</dbReference>
<name>A0A9Q0AMH6_9PEZI</name>
<comment type="caution">
    <text evidence="2">The sequence shown here is derived from an EMBL/GenBank/DDBJ whole genome shotgun (WGS) entry which is preliminary data.</text>
</comment>
<gene>
    <name evidence="2" type="ORF">JX265_009504</name>
</gene>
<sequence length="120" mass="13853">MRLLQRDDAGNYSITSDLADDDVPPYAILSHIWGLDEVVFADLAKTPGDWQHKGGYDKIKFYVVQAKEHTLRYFWVDTCCIDKSDVAELQTAINSMFRWYRDAKRYYVFLPDVSSSTVSS</sequence>